<organism evidence="1 2">
    <name type="scientific">Exidia glandulosa HHB12029</name>
    <dbReference type="NCBI Taxonomy" id="1314781"/>
    <lineage>
        <taxon>Eukaryota</taxon>
        <taxon>Fungi</taxon>
        <taxon>Dikarya</taxon>
        <taxon>Basidiomycota</taxon>
        <taxon>Agaricomycotina</taxon>
        <taxon>Agaricomycetes</taxon>
        <taxon>Auriculariales</taxon>
        <taxon>Exidiaceae</taxon>
        <taxon>Exidia</taxon>
    </lineage>
</organism>
<evidence type="ECO:0000313" key="1">
    <source>
        <dbReference type="EMBL" id="KZV95184.1"/>
    </source>
</evidence>
<dbReference type="OrthoDB" id="411632at2759"/>
<sequence>MFSSGVPPVQRPPSASPILIVTAYYPLSKSKHSLYQYNLWLANFLSRITTDVYMFTPPEMEHSLRGLRGNLPIHLNTSFQSIDHIPIISPLRDAFEEQVAKDPEAWKHVPDLYKIWTAKPWFVHEALANVRREQEGRYQYVFWVDAGSMRQPHAFGHWPSIDRVRSVWADAERLSGTAADDLLFIPMEHAPDVSLVRWTEADGPLRSSKDMSEGSLFGGTPKAIEWWYNTYLAYFHHWLDAGFFVGNDQLLMNALFLLYPARFITVWNRDPETAFDAGLSPWYGGLGYCGDPWFAYEFFLASDEERENMTTMWTSEKLRWDFWRPRPKCRAERILPMTDVLRRTFGPNWRPPAPRLQLSP</sequence>
<dbReference type="AlphaFoldDB" id="A0A165JQC5"/>
<gene>
    <name evidence="1" type="ORF">EXIGLDRAFT_672376</name>
</gene>
<dbReference type="InParanoid" id="A0A165JQC5"/>
<evidence type="ECO:0000313" key="2">
    <source>
        <dbReference type="Proteomes" id="UP000077266"/>
    </source>
</evidence>
<dbReference type="Proteomes" id="UP000077266">
    <property type="component" value="Unassembled WGS sequence"/>
</dbReference>
<dbReference type="EMBL" id="KV425961">
    <property type="protein sequence ID" value="KZV95184.1"/>
    <property type="molecule type" value="Genomic_DNA"/>
</dbReference>
<keyword evidence="2" id="KW-1185">Reference proteome</keyword>
<dbReference type="STRING" id="1314781.A0A165JQC5"/>
<proteinExistence type="predicted"/>
<reference evidence="1 2" key="1">
    <citation type="journal article" date="2016" name="Mol. Biol. Evol.">
        <title>Comparative Genomics of Early-Diverging Mushroom-Forming Fungi Provides Insights into the Origins of Lignocellulose Decay Capabilities.</title>
        <authorList>
            <person name="Nagy L.G."/>
            <person name="Riley R."/>
            <person name="Tritt A."/>
            <person name="Adam C."/>
            <person name="Daum C."/>
            <person name="Floudas D."/>
            <person name="Sun H."/>
            <person name="Yadav J.S."/>
            <person name="Pangilinan J."/>
            <person name="Larsson K.H."/>
            <person name="Matsuura K."/>
            <person name="Barry K."/>
            <person name="Labutti K."/>
            <person name="Kuo R."/>
            <person name="Ohm R.A."/>
            <person name="Bhattacharya S.S."/>
            <person name="Shirouzu T."/>
            <person name="Yoshinaga Y."/>
            <person name="Martin F.M."/>
            <person name="Grigoriev I.V."/>
            <person name="Hibbett D.S."/>
        </authorList>
    </citation>
    <scope>NUCLEOTIDE SEQUENCE [LARGE SCALE GENOMIC DNA]</scope>
    <source>
        <strain evidence="1 2">HHB12029</strain>
    </source>
</reference>
<protein>
    <submittedName>
        <fullName evidence="1">Uncharacterized protein</fullName>
    </submittedName>
</protein>
<name>A0A165JQC5_EXIGL</name>
<accession>A0A165JQC5</accession>